<dbReference type="GO" id="GO:0004540">
    <property type="term" value="F:RNA nuclease activity"/>
    <property type="evidence" value="ECO:0007669"/>
    <property type="project" value="InterPro"/>
</dbReference>
<name>L0DRU7_THIND</name>
<evidence type="ECO:0008006" key="10">
    <source>
        <dbReference type="Google" id="ProtNLM"/>
    </source>
</evidence>
<organism evidence="8 9">
    <name type="scientific">Thioalkalivibrio nitratireducens (strain DSM 14787 / UNIQEM 213 / ALEN2)</name>
    <dbReference type="NCBI Taxonomy" id="1255043"/>
    <lineage>
        <taxon>Bacteria</taxon>
        <taxon>Pseudomonadati</taxon>
        <taxon>Pseudomonadota</taxon>
        <taxon>Gammaproteobacteria</taxon>
        <taxon>Chromatiales</taxon>
        <taxon>Ectothiorhodospiraceae</taxon>
        <taxon>Thioalkalivibrio</taxon>
    </lineage>
</organism>
<dbReference type="InterPro" id="IPR037038">
    <property type="entry name" value="HepT-like_sf"/>
</dbReference>
<evidence type="ECO:0000256" key="7">
    <source>
        <dbReference type="SAM" id="MobiDB-lite"/>
    </source>
</evidence>
<dbReference type="InterPro" id="IPR051813">
    <property type="entry name" value="HepT_RNase_toxin"/>
</dbReference>
<dbReference type="PANTHER" id="PTHR34139:SF1">
    <property type="entry name" value="RNASE MJ1380-RELATED"/>
    <property type="match status" value="1"/>
</dbReference>
<dbReference type="PANTHER" id="PTHR34139">
    <property type="entry name" value="UPF0331 PROTEIN MJ0127"/>
    <property type="match status" value="1"/>
</dbReference>
<evidence type="ECO:0000313" key="8">
    <source>
        <dbReference type="EMBL" id="AGA31733.1"/>
    </source>
</evidence>
<dbReference type="AlphaFoldDB" id="L0DRU7"/>
<evidence type="ECO:0000313" key="9">
    <source>
        <dbReference type="Proteomes" id="UP000010809"/>
    </source>
</evidence>
<keyword evidence="5" id="KW-0378">Hydrolase</keyword>
<dbReference type="EMBL" id="CP003989">
    <property type="protein sequence ID" value="AGA31733.1"/>
    <property type="molecule type" value="Genomic_DNA"/>
</dbReference>
<proteinExistence type="inferred from homology"/>
<dbReference type="Pfam" id="PF01934">
    <property type="entry name" value="HepT-like"/>
    <property type="match status" value="1"/>
</dbReference>
<dbReference type="Gene3D" id="1.20.120.580">
    <property type="entry name" value="bsu32300-like"/>
    <property type="match status" value="1"/>
</dbReference>
<dbReference type="STRING" id="1255043.TVNIR_0018"/>
<protein>
    <recommendedName>
        <fullName evidence="10">Nucleotidyltransferase</fullName>
    </recommendedName>
</protein>
<dbReference type="GO" id="GO:0016787">
    <property type="term" value="F:hydrolase activity"/>
    <property type="evidence" value="ECO:0007669"/>
    <property type="project" value="UniProtKB-KW"/>
</dbReference>
<dbReference type="PATRIC" id="fig|1255043.3.peg.17"/>
<evidence type="ECO:0000256" key="4">
    <source>
        <dbReference type="ARBA" id="ARBA00022741"/>
    </source>
</evidence>
<evidence type="ECO:0000256" key="2">
    <source>
        <dbReference type="ARBA" id="ARBA00022649"/>
    </source>
</evidence>
<keyword evidence="9" id="KW-1185">Reference proteome</keyword>
<keyword evidence="4" id="KW-0547">Nucleotide-binding</keyword>
<evidence type="ECO:0000256" key="6">
    <source>
        <dbReference type="ARBA" id="ARBA00024207"/>
    </source>
</evidence>
<dbReference type="HOGENOM" id="CLU_142825_3_0_6"/>
<keyword evidence="2" id="KW-1277">Toxin-antitoxin system</keyword>
<dbReference type="GO" id="GO:0110001">
    <property type="term" value="C:toxin-antitoxin complex"/>
    <property type="evidence" value="ECO:0007669"/>
    <property type="project" value="InterPro"/>
</dbReference>
<accession>L0DRU7</accession>
<dbReference type="InterPro" id="IPR008201">
    <property type="entry name" value="HepT-like"/>
</dbReference>
<dbReference type="Proteomes" id="UP000010809">
    <property type="component" value="Chromosome"/>
</dbReference>
<reference evidence="8" key="1">
    <citation type="submission" date="2015-12" db="EMBL/GenBank/DDBJ databases">
        <authorList>
            <person name="Tikhonova T.V."/>
            <person name="Pavlov A.R."/>
            <person name="Beletsky A.V."/>
            <person name="Mardanov A.V."/>
            <person name="Sorokin D.Y."/>
            <person name="Ravin N.V."/>
            <person name="Popov V.O."/>
        </authorList>
    </citation>
    <scope>NUCLEOTIDE SEQUENCE</scope>
    <source>
        <strain evidence="8">DSM 14787</strain>
    </source>
</reference>
<dbReference type="RefSeq" id="WP_015256896.1">
    <property type="nucleotide sequence ID" value="NC_019902.2"/>
</dbReference>
<keyword evidence="1" id="KW-0597">Phosphoprotein</keyword>
<dbReference type="OrthoDB" id="4829434at2"/>
<evidence type="ECO:0000256" key="1">
    <source>
        <dbReference type="ARBA" id="ARBA00022553"/>
    </source>
</evidence>
<keyword evidence="3" id="KW-0540">Nuclease</keyword>
<sequence>MTRDPQRLPDYLGHILEAIERIRSYVEDVDEIGFLSSKMIQDAVIRNLEVIGEASRNIERVHPEFAAAHPELPLTLANDMRNTLAHGYFKVDLEIVWKTIQADLPDLHAQITAVSATLPRNPDDEGMEPRASRSPT</sequence>
<feature type="region of interest" description="Disordered" evidence="7">
    <location>
        <begin position="115"/>
        <end position="136"/>
    </location>
</feature>
<gene>
    <name evidence="8" type="ordered locus">TVNIR_0018</name>
</gene>
<evidence type="ECO:0000256" key="5">
    <source>
        <dbReference type="ARBA" id="ARBA00022801"/>
    </source>
</evidence>
<dbReference type="GO" id="GO:0000166">
    <property type="term" value="F:nucleotide binding"/>
    <property type="evidence" value="ECO:0007669"/>
    <property type="project" value="UniProtKB-KW"/>
</dbReference>
<dbReference type="eggNOG" id="COG2361">
    <property type="taxonomic scope" value="Bacteria"/>
</dbReference>
<feature type="compositionally biased region" description="Basic and acidic residues" evidence="7">
    <location>
        <begin position="121"/>
        <end position="136"/>
    </location>
</feature>
<evidence type="ECO:0000256" key="3">
    <source>
        <dbReference type="ARBA" id="ARBA00022722"/>
    </source>
</evidence>
<dbReference type="KEGG" id="tni:TVNIR_0018"/>
<comment type="similarity">
    <text evidence="6">Belongs to the HepT RNase toxin family.</text>
</comment>